<gene>
    <name evidence="3" type="ORF">HUN01_12720</name>
</gene>
<evidence type="ECO:0000256" key="1">
    <source>
        <dbReference type="SAM" id="Phobius"/>
    </source>
</evidence>
<dbReference type="RefSeq" id="WP_181931576.1">
    <property type="nucleotide sequence ID" value="NZ_CP054698.1"/>
</dbReference>
<evidence type="ECO:0000313" key="3">
    <source>
        <dbReference type="EMBL" id="QMS88414.1"/>
    </source>
</evidence>
<evidence type="ECO:0000313" key="4">
    <source>
        <dbReference type="Proteomes" id="UP000514713"/>
    </source>
</evidence>
<keyword evidence="1" id="KW-0812">Transmembrane</keyword>
<dbReference type="KEGG" id="ned:HUN01_12720"/>
<accession>A0A7D7LCH5</accession>
<evidence type="ECO:0000259" key="2">
    <source>
        <dbReference type="Pfam" id="PF14472"/>
    </source>
</evidence>
<organism evidence="3 4">
    <name type="scientific">Nostoc edaphicum CCNP1411</name>
    <dbReference type="NCBI Taxonomy" id="1472755"/>
    <lineage>
        <taxon>Bacteria</taxon>
        <taxon>Bacillati</taxon>
        <taxon>Cyanobacteriota</taxon>
        <taxon>Cyanophyceae</taxon>
        <taxon>Nostocales</taxon>
        <taxon>Nostocaceae</taxon>
        <taxon>Nostoc</taxon>
    </lineage>
</organism>
<reference evidence="4" key="1">
    <citation type="submission" date="2020-06" db="EMBL/GenBank/DDBJ databases">
        <title>Nostoc edaphicum CCNP1411 genome.</title>
        <authorList>
            <person name="Fidor A."/>
            <person name="Grabski M."/>
            <person name="Gawor J."/>
            <person name="Gromadka R."/>
            <person name="Wegrzyn G."/>
            <person name="Mazur-Marzec H."/>
        </authorList>
    </citation>
    <scope>NUCLEOTIDE SEQUENCE [LARGE SCALE GENOMIC DNA]</scope>
    <source>
        <strain evidence="4">CCNP1411</strain>
    </source>
</reference>
<proteinExistence type="predicted"/>
<dbReference type="Proteomes" id="UP000514713">
    <property type="component" value="Chromosome"/>
</dbReference>
<name>A0A7D7LCH5_9NOSO</name>
<dbReference type="Pfam" id="PF14472">
    <property type="entry name" value="DUF4429"/>
    <property type="match status" value="1"/>
</dbReference>
<protein>
    <submittedName>
        <fullName evidence="3">DUF4429 domain-containing protein</fullName>
    </submittedName>
</protein>
<keyword evidence="1" id="KW-0472">Membrane</keyword>
<keyword evidence="4" id="KW-1185">Reference proteome</keyword>
<keyword evidence="1" id="KW-1133">Transmembrane helix</keyword>
<sequence length="341" mass="38086">MTQMNLLELAKQGDAQAIASLMNRQLQPKGITVKVALKDACLQVMLESAQTPNQQALVAFVRKGIVGLGAASIERVKIYGRQTGEEFPAWNQEFELVVDASSMQSSINTYSIFSNDQNQQLESPVVTHRNLQSKIASENLRDNNIYYEIEGSNGQIRLTHNRIIISRKGTTAFITQGLKGDKEIPISRITAMQFKRADALTKGYLQFSIQGGIESKGGVFAAVSDENTVMFNELEQLEFEEIKRYVNSVIDTDPLAFDELRFLELKTLRELRVKDNKEAAEKVITSEKIFWDKKKKLLLIATIVSFVFVSLAPNGSILHAFAGISLIISGVFLCMAWIKSQ</sequence>
<dbReference type="EMBL" id="CP054698">
    <property type="protein sequence ID" value="QMS88414.1"/>
    <property type="molecule type" value="Genomic_DNA"/>
</dbReference>
<feature type="domain" description="DUF4429" evidence="2">
    <location>
        <begin position="162"/>
        <end position="245"/>
    </location>
</feature>
<dbReference type="InterPro" id="IPR027860">
    <property type="entry name" value="DUF4429"/>
</dbReference>
<feature type="transmembrane region" description="Helical" evidence="1">
    <location>
        <begin position="319"/>
        <end position="338"/>
    </location>
</feature>
<dbReference type="AlphaFoldDB" id="A0A7D7LCH5"/>